<evidence type="ECO:0000313" key="10">
    <source>
        <dbReference type="Proteomes" id="UP000809829"/>
    </source>
</evidence>
<reference evidence="9 10" key="1">
    <citation type="submission" date="2021-01" db="EMBL/GenBank/DDBJ databases">
        <title>Genomic Encyclopedia of Type Strains, Phase IV (KMG-IV): sequencing the most valuable type-strain genomes for metagenomic binning, comparative biology and taxonomic classification.</title>
        <authorList>
            <person name="Goeker M."/>
        </authorList>
    </citation>
    <scope>NUCLEOTIDE SEQUENCE [LARGE SCALE GENOMIC DNA]</scope>
    <source>
        <strain evidence="9 10">DSM 104297</strain>
    </source>
</reference>
<dbReference type="Pfam" id="PF03591">
    <property type="entry name" value="AzlC"/>
    <property type="match status" value="1"/>
</dbReference>
<keyword evidence="6 8" id="KW-1133">Transmembrane helix</keyword>
<evidence type="ECO:0000256" key="3">
    <source>
        <dbReference type="ARBA" id="ARBA00022448"/>
    </source>
</evidence>
<keyword evidence="7 8" id="KW-0472">Membrane</keyword>
<keyword evidence="4" id="KW-1003">Cell membrane</keyword>
<dbReference type="InterPro" id="IPR011606">
    <property type="entry name" value="Brnchd-chn_aa_trnsp_permease"/>
</dbReference>
<dbReference type="RefSeq" id="WP_205187318.1">
    <property type="nucleotide sequence ID" value="NZ_JAFBFC010000004.1"/>
</dbReference>
<keyword evidence="3" id="KW-0813">Transport</keyword>
<comment type="subcellular location">
    <subcellularLocation>
        <location evidence="1">Cell membrane</location>
        <topology evidence="1">Multi-pass membrane protein</topology>
    </subcellularLocation>
</comment>
<evidence type="ECO:0000256" key="4">
    <source>
        <dbReference type="ARBA" id="ARBA00022475"/>
    </source>
</evidence>
<proteinExistence type="inferred from homology"/>
<evidence type="ECO:0000256" key="5">
    <source>
        <dbReference type="ARBA" id="ARBA00022692"/>
    </source>
</evidence>
<feature type="transmembrane region" description="Helical" evidence="8">
    <location>
        <begin position="22"/>
        <end position="43"/>
    </location>
</feature>
<evidence type="ECO:0000256" key="7">
    <source>
        <dbReference type="ARBA" id="ARBA00023136"/>
    </source>
</evidence>
<feature type="transmembrane region" description="Helical" evidence="8">
    <location>
        <begin position="141"/>
        <end position="165"/>
    </location>
</feature>
<feature type="transmembrane region" description="Helical" evidence="8">
    <location>
        <begin position="218"/>
        <end position="237"/>
    </location>
</feature>
<accession>A0ABS2QVD2</accession>
<evidence type="ECO:0000256" key="1">
    <source>
        <dbReference type="ARBA" id="ARBA00004651"/>
    </source>
</evidence>
<evidence type="ECO:0000256" key="2">
    <source>
        <dbReference type="ARBA" id="ARBA00010735"/>
    </source>
</evidence>
<dbReference type="Proteomes" id="UP000809829">
    <property type="component" value="Unassembled WGS sequence"/>
</dbReference>
<gene>
    <name evidence="9" type="ORF">JOC83_002289</name>
</gene>
<evidence type="ECO:0000313" key="9">
    <source>
        <dbReference type="EMBL" id="MBM7703440.1"/>
    </source>
</evidence>
<dbReference type="EMBL" id="JAFBFC010000004">
    <property type="protein sequence ID" value="MBM7703440.1"/>
    <property type="molecule type" value="Genomic_DNA"/>
</dbReference>
<feature type="transmembrane region" description="Helical" evidence="8">
    <location>
        <begin position="73"/>
        <end position="91"/>
    </location>
</feature>
<name>A0ABS2QVD2_9BACI</name>
<feature type="transmembrane region" description="Helical" evidence="8">
    <location>
        <begin position="196"/>
        <end position="212"/>
    </location>
</feature>
<organism evidence="9 10">
    <name type="scientific">Priestia iocasae</name>
    <dbReference type="NCBI Taxonomy" id="2291674"/>
    <lineage>
        <taxon>Bacteria</taxon>
        <taxon>Bacillati</taxon>
        <taxon>Bacillota</taxon>
        <taxon>Bacilli</taxon>
        <taxon>Bacillales</taxon>
        <taxon>Bacillaceae</taxon>
        <taxon>Priestia</taxon>
    </lineage>
</organism>
<comment type="similarity">
    <text evidence="2">Belongs to the AzlC family.</text>
</comment>
<protein>
    <submittedName>
        <fullName evidence="9">4-azaleucine resistance transporter AzlC</fullName>
    </submittedName>
</protein>
<dbReference type="PANTHER" id="PTHR34979">
    <property type="entry name" value="INNER MEMBRANE PROTEIN YGAZ"/>
    <property type="match status" value="1"/>
</dbReference>
<evidence type="ECO:0000256" key="8">
    <source>
        <dbReference type="SAM" id="Phobius"/>
    </source>
</evidence>
<evidence type="ECO:0000256" key="6">
    <source>
        <dbReference type="ARBA" id="ARBA00022989"/>
    </source>
</evidence>
<keyword evidence="10" id="KW-1185">Reference proteome</keyword>
<dbReference type="PANTHER" id="PTHR34979:SF1">
    <property type="entry name" value="INNER MEMBRANE PROTEIN YGAZ"/>
    <property type="match status" value="1"/>
</dbReference>
<keyword evidence="5 8" id="KW-0812">Transmembrane</keyword>
<sequence>METSREEVVLIRPKSHPFVKGVAAAVPIMIGYLPIGITFGLLAKQAGLTLYELTAMSAFVFAGASQFMAANMIAVGIGVVEIIVATFILNFRHFIMSLSLMNALKVIPFQFKLSMSFGLTDETFALSSMNAEKANEEKSHFFYGGLILASYLTWVFGSFLGGLVGEFIPQALSQSMTIALYVMFIALLVPSVKKEWRFGIIAFISMIFNYGFSQFLTSGWSIVLATLLGGCSGIFLMRGEEK</sequence>
<feature type="transmembrane region" description="Helical" evidence="8">
    <location>
        <begin position="171"/>
        <end position="189"/>
    </location>
</feature>
<comment type="caution">
    <text evidence="9">The sequence shown here is derived from an EMBL/GenBank/DDBJ whole genome shotgun (WGS) entry which is preliminary data.</text>
</comment>